<reference evidence="3 4" key="1">
    <citation type="submission" date="2012-08" db="EMBL/GenBank/DDBJ databases">
        <title>Whole genome shotgun sequence of Kineosphaera limosa NBRC 100340.</title>
        <authorList>
            <person name="Yoshida I."/>
            <person name="Isaki S."/>
            <person name="Hosoyama A."/>
            <person name="Tsuchikane K."/>
            <person name="Katsumata H."/>
            <person name="Ando Y."/>
            <person name="Ohji S."/>
            <person name="Hamada M."/>
            <person name="Tamura T."/>
            <person name="Yamazoe A."/>
            <person name="Yamazaki S."/>
            <person name="Fujita N."/>
        </authorList>
    </citation>
    <scope>NUCLEOTIDE SEQUENCE [LARGE SCALE GENOMIC DNA]</scope>
    <source>
        <strain evidence="3 4">NBRC 100340</strain>
    </source>
</reference>
<dbReference type="EMBL" id="BAHD01000064">
    <property type="protein sequence ID" value="GAB97325.1"/>
    <property type="molecule type" value="Genomic_DNA"/>
</dbReference>
<feature type="region of interest" description="Disordered" evidence="1">
    <location>
        <begin position="1"/>
        <end position="33"/>
    </location>
</feature>
<dbReference type="CDD" id="cd12108">
    <property type="entry name" value="Hr-like"/>
    <property type="match status" value="1"/>
</dbReference>
<evidence type="ECO:0000313" key="3">
    <source>
        <dbReference type="EMBL" id="GAB97325.1"/>
    </source>
</evidence>
<keyword evidence="4" id="KW-1185">Reference proteome</keyword>
<evidence type="ECO:0000313" key="4">
    <source>
        <dbReference type="Proteomes" id="UP000008366"/>
    </source>
</evidence>
<dbReference type="Pfam" id="PF01814">
    <property type="entry name" value="Hemerythrin"/>
    <property type="match status" value="1"/>
</dbReference>
<dbReference type="STRING" id="1184609.KILIM_064_00180"/>
<dbReference type="RefSeq" id="WP_006593857.1">
    <property type="nucleotide sequence ID" value="NZ_BAHD01000064.1"/>
</dbReference>
<name>K6WDI9_9MICO</name>
<gene>
    <name evidence="3" type="ORF">KILIM_064_00180</name>
</gene>
<dbReference type="AlphaFoldDB" id="K6WDI9"/>
<feature type="non-terminal residue" evidence="3">
    <location>
        <position position="1"/>
    </location>
</feature>
<feature type="domain" description="Hemerythrin-like" evidence="2">
    <location>
        <begin position="69"/>
        <end position="214"/>
    </location>
</feature>
<accession>K6WDI9</accession>
<comment type="caution">
    <text evidence="3">The sequence shown here is derived from an EMBL/GenBank/DDBJ whole genome shotgun (WGS) entry which is preliminary data.</text>
</comment>
<evidence type="ECO:0000256" key="1">
    <source>
        <dbReference type="SAM" id="MobiDB-lite"/>
    </source>
</evidence>
<sequence>ADPRQVSGSTPAASASGARADGGPTLVATPDDGIRLTGPLAWNEGSRPTLGEGPPTGYTAAQLSHPRHLIEIHDGLRAELERVRDVVRQVRAGALSIGAARSIINTMAMRQNNWTLGAFCESYCRIVTGHHTLEDRGVFPHLRRSEPAVGPVLDRLEAEHEVIAEVIDALDRALVALVATDGGGTRALDELEAQVDLLTDTLRSHLAYEERELIGPLARHGLT</sequence>
<dbReference type="Proteomes" id="UP000008366">
    <property type="component" value="Unassembled WGS sequence"/>
</dbReference>
<evidence type="ECO:0000259" key="2">
    <source>
        <dbReference type="Pfam" id="PF01814"/>
    </source>
</evidence>
<dbReference type="Gene3D" id="1.20.120.520">
    <property type="entry name" value="nmb1532 protein domain like"/>
    <property type="match status" value="1"/>
</dbReference>
<dbReference type="eggNOG" id="COG3945">
    <property type="taxonomic scope" value="Bacteria"/>
</dbReference>
<feature type="compositionally biased region" description="Low complexity" evidence="1">
    <location>
        <begin position="7"/>
        <end position="23"/>
    </location>
</feature>
<dbReference type="InterPro" id="IPR012312">
    <property type="entry name" value="Hemerythrin-like"/>
</dbReference>
<organism evidence="3 4">
    <name type="scientific">Kineosphaera limosa NBRC 100340</name>
    <dbReference type="NCBI Taxonomy" id="1184609"/>
    <lineage>
        <taxon>Bacteria</taxon>
        <taxon>Bacillati</taxon>
        <taxon>Actinomycetota</taxon>
        <taxon>Actinomycetes</taxon>
        <taxon>Micrococcales</taxon>
        <taxon>Dermatophilaceae</taxon>
        <taxon>Kineosphaera</taxon>
    </lineage>
</organism>
<protein>
    <recommendedName>
        <fullName evidence="2">Hemerythrin-like domain-containing protein</fullName>
    </recommendedName>
</protein>
<proteinExistence type="predicted"/>